<dbReference type="PANTHER" id="PTHR43157">
    <property type="entry name" value="PHOSPHATIDYLINOSITOL-GLYCAN BIOSYNTHESIS CLASS F PROTEIN-RELATED"/>
    <property type="match status" value="1"/>
</dbReference>
<accession>A0ABM1M4N0</accession>
<keyword evidence="3" id="KW-1185">Reference proteome</keyword>
<evidence type="ECO:0000256" key="2">
    <source>
        <dbReference type="SAM" id="Phobius"/>
    </source>
</evidence>
<proteinExistence type="predicted"/>
<gene>
    <name evidence="4" type="primary">LOC108557511</name>
</gene>
<dbReference type="RefSeq" id="XP_017769530.1">
    <property type="nucleotide sequence ID" value="XM_017914041.1"/>
</dbReference>
<keyword evidence="2" id="KW-0812">Transmembrane</keyword>
<dbReference type="InterPro" id="IPR036291">
    <property type="entry name" value="NAD(P)-bd_dom_sf"/>
</dbReference>
<dbReference type="SUPFAM" id="SSF51735">
    <property type="entry name" value="NAD(P)-binding Rossmann-fold domains"/>
    <property type="match status" value="1"/>
</dbReference>
<evidence type="ECO:0000313" key="4">
    <source>
        <dbReference type="RefSeq" id="XP_017769530.1"/>
    </source>
</evidence>
<keyword evidence="2" id="KW-1133">Transmembrane helix</keyword>
<name>A0ABM1M4N0_NICVS</name>
<organism evidence="3 4">
    <name type="scientific">Nicrophorus vespilloides</name>
    <name type="common">Boreal carrion beetle</name>
    <dbReference type="NCBI Taxonomy" id="110193"/>
    <lineage>
        <taxon>Eukaryota</taxon>
        <taxon>Metazoa</taxon>
        <taxon>Ecdysozoa</taxon>
        <taxon>Arthropoda</taxon>
        <taxon>Hexapoda</taxon>
        <taxon>Insecta</taxon>
        <taxon>Pterygota</taxon>
        <taxon>Neoptera</taxon>
        <taxon>Endopterygota</taxon>
        <taxon>Coleoptera</taxon>
        <taxon>Polyphaga</taxon>
        <taxon>Staphyliniformia</taxon>
        <taxon>Silphidae</taxon>
        <taxon>Nicrophorinae</taxon>
        <taxon>Nicrophorus</taxon>
    </lineage>
</organism>
<evidence type="ECO:0000256" key="1">
    <source>
        <dbReference type="ARBA" id="ARBA00023002"/>
    </source>
</evidence>
<reference evidence="4" key="1">
    <citation type="submission" date="2025-08" db="UniProtKB">
        <authorList>
            <consortium name="RefSeq"/>
        </authorList>
    </citation>
    <scope>IDENTIFICATION</scope>
    <source>
        <tissue evidence="4">Whole Larva</tissue>
    </source>
</reference>
<dbReference type="GeneID" id="108557511"/>
<evidence type="ECO:0000313" key="3">
    <source>
        <dbReference type="Proteomes" id="UP000695000"/>
    </source>
</evidence>
<dbReference type="InterPro" id="IPR002347">
    <property type="entry name" value="SDR_fam"/>
</dbReference>
<sequence>MLLNLSIIISVQSLISLACLVIVFVIKTLINLSHGVCRSNTCLVGKTVLITGGNAGIGYETVLGLASRGCRIIIASRNNTQKLADNITRYTNNGNVVLKYLDYSSLDSVRRFAQELMEEEKKLDIFINNSGILSSNGNIFTKDGLQLVMQINYFGPFLLLHLLTDLLKKSGSARVVLVSSIAAYFSTMDMEDLNNPYRTSTFKRSTLKEYIVYYNSKACITMASTEFARRWKRFGISVNSLHPGGTNTGIYDNWLQSKFFKGIFKLISLFILKSNHQAAQTTLHLATSYKLRNTTGEYFMDCKSYPIPPLFWSKKFRDKIWLETERLVKLRSDERLD</sequence>
<feature type="transmembrane region" description="Helical" evidence="2">
    <location>
        <begin position="6"/>
        <end position="26"/>
    </location>
</feature>
<dbReference type="Gene3D" id="3.40.50.720">
    <property type="entry name" value="NAD(P)-binding Rossmann-like Domain"/>
    <property type="match status" value="1"/>
</dbReference>
<dbReference type="Proteomes" id="UP000695000">
    <property type="component" value="Unplaced"/>
</dbReference>
<dbReference type="Pfam" id="PF00106">
    <property type="entry name" value="adh_short"/>
    <property type="match status" value="1"/>
</dbReference>
<keyword evidence="2" id="KW-0472">Membrane</keyword>
<keyword evidence="1" id="KW-0560">Oxidoreductase</keyword>
<dbReference type="PANTHER" id="PTHR43157:SF31">
    <property type="entry name" value="PHOSPHATIDYLINOSITOL-GLYCAN BIOSYNTHESIS CLASS F PROTEIN"/>
    <property type="match status" value="1"/>
</dbReference>
<dbReference type="PRINTS" id="PR00081">
    <property type="entry name" value="GDHRDH"/>
</dbReference>
<protein>
    <submittedName>
        <fullName evidence="4">Retinol dehydrogenase 13-like</fullName>
    </submittedName>
</protein>